<dbReference type="EMBL" id="BX571870">
    <property type="protein sequence ID" value="CAE15849.1"/>
    <property type="molecule type" value="Genomic_DNA"/>
</dbReference>
<dbReference type="KEGG" id="plu:plu3476"/>
<dbReference type="HOGENOM" id="CLU_173998_3_1_6"/>
<name>Q7N1J7_PHOLL</name>
<evidence type="ECO:0000313" key="2">
    <source>
        <dbReference type="Proteomes" id="UP000002514"/>
    </source>
</evidence>
<evidence type="ECO:0000313" key="1">
    <source>
        <dbReference type="EMBL" id="CAE15849.1"/>
    </source>
</evidence>
<dbReference type="eggNOG" id="COG4197">
    <property type="taxonomic scope" value="Bacteria"/>
</dbReference>
<keyword evidence="2" id="KW-1185">Reference proteome</keyword>
<dbReference type="GO" id="GO:0003677">
    <property type="term" value="F:DNA binding"/>
    <property type="evidence" value="ECO:0007669"/>
    <property type="project" value="InterPro"/>
</dbReference>
<sequence>MLDKCLVFIKLSVFLKGVVMKLNDYISNLKRGEAKLLAEKLGVSSSYLSQMAHGYAPVPPARCFDIENATNGKVTRQDLRPHDWQKIWPEINAN</sequence>
<dbReference type="Gene3D" id="1.10.260.40">
    <property type="entry name" value="lambda repressor-like DNA-binding domains"/>
    <property type="match status" value="1"/>
</dbReference>
<dbReference type="AlphaFoldDB" id="Q7N1J7"/>
<organism evidence="1 2">
    <name type="scientific">Photorhabdus laumondii subsp. laumondii (strain DSM 15139 / CIP 105565 / TT01)</name>
    <name type="common">Photorhabdus luminescens subsp. laumondii</name>
    <dbReference type="NCBI Taxonomy" id="243265"/>
    <lineage>
        <taxon>Bacteria</taxon>
        <taxon>Pseudomonadati</taxon>
        <taxon>Pseudomonadota</taxon>
        <taxon>Gammaproteobacteria</taxon>
        <taxon>Enterobacterales</taxon>
        <taxon>Morganellaceae</taxon>
        <taxon>Photorhabdus</taxon>
    </lineage>
</organism>
<dbReference type="InterPro" id="IPR031856">
    <property type="entry name" value="YdaS_toxin-like"/>
</dbReference>
<gene>
    <name evidence="1" type="ordered locus">plu3476</name>
</gene>
<dbReference type="STRING" id="243265.plu3476"/>
<dbReference type="SUPFAM" id="SSF47413">
    <property type="entry name" value="lambda repressor-like DNA-binding domains"/>
    <property type="match status" value="1"/>
</dbReference>
<accession>Q7N1J7</accession>
<dbReference type="InterPro" id="IPR010982">
    <property type="entry name" value="Lambda_DNA-bd_dom_sf"/>
</dbReference>
<proteinExistence type="predicted"/>
<protein>
    <submittedName>
        <fullName evidence="1">Photorhabdus luminescens subsp. laumondii TTO1 complete genome segment 12/17</fullName>
    </submittedName>
</protein>
<reference evidence="2" key="1">
    <citation type="journal article" date="2003" name="Nat. Biotechnol.">
        <title>The genome sequence of the entomopathogenic bacterium Photorhabdus luminescens.</title>
        <authorList>
            <person name="Duchaud E."/>
            <person name="Rusniok C."/>
            <person name="Frangeul L."/>
            <person name="Buchrieser C."/>
            <person name="Givaudan A."/>
            <person name="Taourit S."/>
            <person name="Bocs S."/>
            <person name="Boursaux-Eude C."/>
            <person name="Chandler M."/>
            <person name="Charles J.-F."/>
            <person name="Dassa E."/>
            <person name="Derose R."/>
            <person name="Derzelle S."/>
            <person name="Freyssinet G."/>
            <person name="Gaudriault S."/>
            <person name="Medigue C."/>
            <person name="Lanois A."/>
            <person name="Powell K."/>
            <person name="Siguier P."/>
            <person name="Vincent R."/>
            <person name="Wingate V."/>
            <person name="Zouine M."/>
            <person name="Glaser P."/>
            <person name="Boemare N."/>
            <person name="Danchin A."/>
            <person name="Kunst F."/>
        </authorList>
    </citation>
    <scope>NUCLEOTIDE SEQUENCE [LARGE SCALE GENOMIC DNA]</scope>
    <source>
        <strain evidence="2">DSM 15139 / CIP 105565 / TT01</strain>
    </source>
</reference>
<dbReference type="Proteomes" id="UP000002514">
    <property type="component" value="Chromosome"/>
</dbReference>
<dbReference type="Pfam" id="PF15943">
    <property type="entry name" value="YdaS_toxin"/>
    <property type="match status" value="1"/>
</dbReference>